<accession>A0A2K2DN41</accession>
<feature type="region of interest" description="Disordered" evidence="1">
    <location>
        <begin position="1"/>
        <end position="35"/>
    </location>
</feature>
<reference evidence="2" key="2">
    <citation type="submission" date="2017-06" db="EMBL/GenBank/DDBJ databases">
        <title>WGS assembly of Brachypodium distachyon.</title>
        <authorList>
            <consortium name="The International Brachypodium Initiative"/>
            <person name="Lucas S."/>
            <person name="Harmon-Smith M."/>
            <person name="Lail K."/>
            <person name="Tice H."/>
            <person name="Grimwood J."/>
            <person name="Bruce D."/>
            <person name="Barry K."/>
            <person name="Shu S."/>
            <person name="Lindquist E."/>
            <person name="Wang M."/>
            <person name="Pitluck S."/>
            <person name="Vogel J.P."/>
            <person name="Garvin D.F."/>
            <person name="Mockler T.C."/>
            <person name="Schmutz J."/>
            <person name="Rokhsar D."/>
            <person name="Bevan M.W."/>
        </authorList>
    </citation>
    <scope>NUCLEOTIDE SEQUENCE</scope>
    <source>
        <strain evidence="2">Bd21</strain>
    </source>
</reference>
<dbReference type="EMBL" id="CM000880">
    <property type="protein sequence ID" value="PNT75698.1"/>
    <property type="molecule type" value="Genomic_DNA"/>
</dbReference>
<dbReference type="EnsemblPlants" id="PNT75698">
    <property type="protein sequence ID" value="PNT75698"/>
    <property type="gene ID" value="BRADI_1g36797v3"/>
</dbReference>
<dbReference type="AlphaFoldDB" id="A0A2K2DN41"/>
<dbReference type="Gramene" id="PNT75698">
    <property type="protein sequence ID" value="PNT75698"/>
    <property type="gene ID" value="BRADI_1g36797v3"/>
</dbReference>
<name>A0A2K2DN41_BRADI</name>
<evidence type="ECO:0000313" key="4">
    <source>
        <dbReference type="Proteomes" id="UP000008810"/>
    </source>
</evidence>
<dbReference type="Proteomes" id="UP000008810">
    <property type="component" value="Chromosome 1"/>
</dbReference>
<gene>
    <name evidence="2" type="ORF">BRADI_1g36797v3</name>
</gene>
<proteinExistence type="predicted"/>
<sequence>MRLRLSPRPGRASGSHRPGHANLLPPPQTSPCRPPPLPLASAGLVVVVVSNLHNFGWLHGTMLIGTILVGYMEQC</sequence>
<evidence type="ECO:0000313" key="3">
    <source>
        <dbReference type="EnsemblPlants" id="PNT75698"/>
    </source>
</evidence>
<feature type="compositionally biased region" description="Pro residues" evidence="1">
    <location>
        <begin position="24"/>
        <end position="35"/>
    </location>
</feature>
<keyword evidence="4" id="KW-1185">Reference proteome</keyword>
<reference evidence="2 3" key="1">
    <citation type="journal article" date="2010" name="Nature">
        <title>Genome sequencing and analysis of the model grass Brachypodium distachyon.</title>
        <authorList>
            <consortium name="International Brachypodium Initiative"/>
        </authorList>
    </citation>
    <scope>NUCLEOTIDE SEQUENCE [LARGE SCALE GENOMIC DNA]</scope>
    <source>
        <strain evidence="2 3">Bd21</strain>
    </source>
</reference>
<evidence type="ECO:0000313" key="2">
    <source>
        <dbReference type="EMBL" id="PNT75698.1"/>
    </source>
</evidence>
<dbReference type="InParanoid" id="A0A2K2DN41"/>
<reference evidence="3" key="3">
    <citation type="submission" date="2018-08" db="UniProtKB">
        <authorList>
            <consortium name="EnsemblPlants"/>
        </authorList>
    </citation>
    <scope>IDENTIFICATION</scope>
    <source>
        <strain evidence="3">cv. Bd21</strain>
    </source>
</reference>
<organism evidence="2">
    <name type="scientific">Brachypodium distachyon</name>
    <name type="common">Purple false brome</name>
    <name type="synonym">Trachynia distachya</name>
    <dbReference type="NCBI Taxonomy" id="15368"/>
    <lineage>
        <taxon>Eukaryota</taxon>
        <taxon>Viridiplantae</taxon>
        <taxon>Streptophyta</taxon>
        <taxon>Embryophyta</taxon>
        <taxon>Tracheophyta</taxon>
        <taxon>Spermatophyta</taxon>
        <taxon>Magnoliopsida</taxon>
        <taxon>Liliopsida</taxon>
        <taxon>Poales</taxon>
        <taxon>Poaceae</taxon>
        <taxon>BOP clade</taxon>
        <taxon>Pooideae</taxon>
        <taxon>Stipodae</taxon>
        <taxon>Brachypodieae</taxon>
        <taxon>Brachypodium</taxon>
    </lineage>
</organism>
<evidence type="ECO:0000256" key="1">
    <source>
        <dbReference type="SAM" id="MobiDB-lite"/>
    </source>
</evidence>
<protein>
    <submittedName>
        <fullName evidence="2 3">Uncharacterized protein</fullName>
    </submittedName>
</protein>